<evidence type="ECO:0000313" key="1">
    <source>
        <dbReference type="EnsemblPlants" id="KQL04824"/>
    </source>
</evidence>
<dbReference type="HOGENOM" id="CLU_2578413_0_0_1"/>
<dbReference type="EMBL" id="AGNK02002923">
    <property type="status" value="NOT_ANNOTATED_CDS"/>
    <property type="molecule type" value="Genomic_DNA"/>
</dbReference>
<reference evidence="2" key="1">
    <citation type="journal article" date="2012" name="Nat. Biotechnol.">
        <title>Reference genome sequence of the model plant Setaria.</title>
        <authorList>
            <person name="Bennetzen J.L."/>
            <person name="Schmutz J."/>
            <person name="Wang H."/>
            <person name="Percifield R."/>
            <person name="Hawkins J."/>
            <person name="Pontaroli A.C."/>
            <person name="Estep M."/>
            <person name="Feng L."/>
            <person name="Vaughn J.N."/>
            <person name="Grimwood J."/>
            <person name="Jenkins J."/>
            <person name="Barry K."/>
            <person name="Lindquist E."/>
            <person name="Hellsten U."/>
            <person name="Deshpande S."/>
            <person name="Wang X."/>
            <person name="Wu X."/>
            <person name="Mitros T."/>
            <person name="Triplett J."/>
            <person name="Yang X."/>
            <person name="Ye C.Y."/>
            <person name="Mauro-Herrera M."/>
            <person name="Wang L."/>
            <person name="Li P."/>
            <person name="Sharma M."/>
            <person name="Sharma R."/>
            <person name="Ronald P.C."/>
            <person name="Panaud O."/>
            <person name="Kellogg E.A."/>
            <person name="Brutnell T.P."/>
            <person name="Doust A.N."/>
            <person name="Tuskan G.A."/>
            <person name="Rokhsar D."/>
            <person name="Devos K.M."/>
        </authorList>
    </citation>
    <scope>NUCLEOTIDE SEQUENCE [LARGE SCALE GENOMIC DNA]</scope>
    <source>
        <strain evidence="2">cv. Yugu1</strain>
    </source>
</reference>
<name>K3XNV8_SETIT</name>
<dbReference type="EnsemblPlants" id="KQL04824">
    <property type="protein sequence ID" value="KQL04824"/>
    <property type="gene ID" value="SETIT_003581mg"/>
</dbReference>
<reference evidence="1" key="2">
    <citation type="submission" date="2018-08" db="UniProtKB">
        <authorList>
            <consortium name="EnsemblPlants"/>
        </authorList>
    </citation>
    <scope>IDENTIFICATION</scope>
    <source>
        <strain evidence="1">Yugu1</strain>
    </source>
</reference>
<dbReference type="AlphaFoldDB" id="K3XNV8"/>
<accession>K3XNV8</accession>
<keyword evidence="2" id="KW-1185">Reference proteome</keyword>
<organism evidence="1 2">
    <name type="scientific">Setaria italica</name>
    <name type="common">Foxtail millet</name>
    <name type="synonym">Panicum italicum</name>
    <dbReference type="NCBI Taxonomy" id="4555"/>
    <lineage>
        <taxon>Eukaryota</taxon>
        <taxon>Viridiplantae</taxon>
        <taxon>Streptophyta</taxon>
        <taxon>Embryophyta</taxon>
        <taxon>Tracheophyta</taxon>
        <taxon>Spermatophyta</taxon>
        <taxon>Magnoliopsida</taxon>
        <taxon>Liliopsida</taxon>
        <taxon>Poales</taxon>
        <taxon>Poaceae</taxon>
        <taxon>PACMAD clade</taxon>
        <taxon>Panicoideae</taxon>
        <taxon>Panicodae</taxon>
        <taxon>Paniceae</taxon>
        <taxon>Cenchrinae</taxon>
        <taxon>Setaria</taxon>
    </lineage>
</organism>
<evidence type="ECO:0000313" key="2">
    <source>
        <dbReference type="Proteomes" id="UP000004995"/>
    </source>
</evidence>
<dbReference type="Gramene" id="KQL04824">
    <property type="protein sequence ID" value="KQL04824"/>
    <property type="gene ID" value="SETIT_003581mg"/>
</dbReference>
<sequence length="81" mass="9424">MVTTVIILCVQTPQKSVYYLFQQFYMANYHISSYLRHSSLDNTTLPSESLITIRQVITALLCLNKRYTSTKRNQAKSIEDM</sequence>
<proteinExistence type="predicted"/>
<dbReference type="Proteomes" id="UP000004995">
    <property type="component" value="Unassembled WGS sequence"/>
</dbReference>
<dbReference type="InParanoid" id="K3XNV8"/>
<protein>
    <submittedName>
        <fullName evidence="1">Uncharacterized protein</fullName>
    </submittedName>
</protein>